<feature type="signal peptide" evidence="1">
    <location>
        <begin position="1"/>
        <end position="20"/>
    </location>
</feature>
<dbReference type="EMBL" id="JBHSHD010000008">
    <property type="protein sequence ID" value="MFC4821057.1"/>
    <property type="molecule type" value="Genomic_DNA"/>
</dbReference>
<reference evidence="4" key="1">
    <citation type="journal article" date="2019" name="Int. J. Syst. Evol. Microbiol.">
        <title>The Global Catalogue of Microorganisms (GCM) 10K type strain sequencing project: providing services to taxonomists for standard genome sequencing and annotation.</title>
        <authorList>
            <consortium name="The Broad Institute Genomics Platform"/>
            <consortium name="The Broad Institute Genome Sequencing Center for Infectious Disease"/>
            <person name="Wu L."/>
            <person name="Ma J."/>
        </authorList>
    </citation>
    <scope>NUCLEOTIDE SEQUENCE [LARGE SCALE GENOMIC DNA]</scope>
    <source>
        <strain evidence="4">CCUG 30340</strain>
    </source>
</reference>
<dbReference type="GO" id="GO:0004308">
    <property type="term" value="F:exo-alpha-sialidase activity"/>
    <property type="evidence" value="ECO:0007669"/>
    <property type="project" value="UniProtKB-EC"/>
</dbReference>
<dbReference type="InterPro" id="IPR011040">
    <property type="entry name" value="Sialidase"/>
</dbReference>
<feature type="domain" description="Sialidase" evidence="2">
    <location>
        <begin position="63"/>
        <end position="288"/>
    </location>
</feature>
<dbReference type="Proteomes" id="UP001595886">
    <property type="component" value="Unassembled WGS sequence"/>
</dbReference>
<dbReference type="InterPro" id="IPR036278">
    <property type="entry name" value="Sialidase_sf"/>
</dbReference>
<keyword evidence="3" id="KW-0378">Hydrolase</keyword>
<dbReference type="CDD" id="cd15482">
    <property type="entry name" value="Sialidase_non-viral"/>
    <property type="match status" value="1"/>
</dbReference>
<protein>
    <submittedName>
        <fullName evidence="3">Exo-alpha-sialidase</fullName>
        <ecNumber evidence="3">3.2.1.18</ecNumber>
    </submittedName>
</protein>
<accession>A0ABV9QVD8</accession>
<dbReference type="EC" id="3.2.1.18" evidence="3"/>
<proteinExistence type="predicted"/>
<feature type="chain" id="PRO_5045417261" evidence="1">
    <location>
        <begin position="21"/>
        <end position="345"/>
    </location>
</feature>
<evidence type="ECO:0000313" key="3">
    <source>
        <dbReference type="EMBL" id="MFC4821057.1"/>
    </source>
</evidence>
<dbReference type="Pfam" id="PF13088">
    <property type="entry name" value="BNR_2"/>
    <property type="match status" value="1"/>
</dbReference>
<dbReference type="Gene3D" id="2.120.10.10">
    <property type="match status" value="1"/>
</dbReference>
<keyword evidence="3" id="KW-0326">Glycosidase</keyword>
<evidence type="ECO:0000256" key="1">
    <source>
        <dbReference type="SAM" id="SignalP"/>
    </source>
</evidence>
<evidence type="ECO:0000313" key="4">
    <source>
        <dbReference type="Proteomes" id="UP001595886"/>
    </source>
</evidence>
<dbReference type="SUPFAM" id="SSF50939">
    <property type="entry name" value="Sialidases"/>
    <property type="match status" value="1"/>
</dbReference>
<organism evidence="3 4">
    <name type="scientific">Dokdonella ginsengisoli</name>
    <dbReference type="NCBI Taxonomy" id="363846"/>
    <lineage>
        <taxon>Bacteria</taxon>
        <taxon>Pseudomonadati</taxon>
        <taxon>Pseudomonadota</taxon>
        <taxon>Gammaproteobacteria</taxon>
        <taxon>Lysobacterales</taxon>
        <taxon>Rhodanobacteraceae</taxon>
        <taxon>Dokdonella</taxon>
    </lineage>
</organism>
<comment type="caution">
    <text evidence="3">The sequence shown here is derived from an EMBL/GenBank/DDBJ whole genome shotgun (WGS) entry which is preliminary data.</text>
</comment>
<evidence type="ECO:0000259" key="2">
    <source>
        <dbReference type="Pfam" id="PF13088"/>
    </source>
</evidence>
<keyword evidence="1" id="KW-0732">Signal</keyword>
<sequence>MLERRCLACALAVAANAAGAAVENVTSGPETDYQASVIRSADDDARIVVFERLAAGTLSGDLWLTRSSDDGASWSAPAPIVASAANERHPALLQLGPGDYALFYLKGTGSTSSYRIWRATSGDGIAFAEQAQVDLGWAGGGEVNPHVIRHADGRLTMSYQRLGGAVYVAQSEDGGATWDTQRTPIATSGQLPRIAYRESDGLYLASYQVGNSALSLYVRTTTDVRDWSAAAQDFAVTGNHHDSLPVVMPDGAFALFWIRAAGSGFDLVVRRSVDGVNWGETIAITDTPDQDDVEPHPLVGASATSVELYWGRDDPAGSLSHDIVREANVVIAPDDTVFADGFDGG</sequence>
<name>A0ABV9QVD8_9GAMM</name>
<gene>
    <name evidence="3" type="ORF">ACFO6Q_12030</name>
</gene>
<keyword evidence="4" id="KW-1185">Reference proteome</keyword>
<dbReference type="RefSeq" id="WP_380021323.1">
    <property type="nucleotide sequence ID" value="NZ_JBHSHD010000008.1"/>
</dbReference>